<accession>A0A366EK00</accession>
<keyword evidence="1" id="KW-0812">Transmembrane</keyword>
<proteinExistence type="predicted"/>
<evidence type="ECO:0000256" key="1">
    <source>
        <dbReference type="SAM" id="Phobius"/>
    </source>
</evidence>
<feature type="transmembrane region" description="Helical" evidence="1">
    <location>
        <begin position="80"/>
        <end position="103"/>
    </location>
</feature>
<evidence type="ECO:0000313" key="2">
    <source>
        <dbReference type="EMBL" id="RBP02721.1"/>
    </source>
</evidence>
<feature type="transmembrane region" description="Helical" evidence="1">
    <location>
        <begin position="46"/>
        <end position="68"/>
    </location>
</feature>
<dbReference type="EMBL" id="QNRJ01000012">
    <property type="protein sequence ID" value="RBP02721.1"/>
    <property type="molecule type" value="Genomic_DNA"/>
</dbReference>
<comment type="caution">
    <text evidence="2">The sequence shown here is derived from an EMBL/GenBank/DDBJ whole genome shotgun (WGS) entry which is preliminary data.</text>
</comment>
<dbReference type="Proteomes" id="UP000252118">
    <property type="component" value="Unassembled WGS sequence"/>
</dbReference>
<keyword evidence="1" id="KW-0472">Membrane</keyword>
<dbReference type="AlphaFoldDB" id="A0A366EK00"/>
<sequence>MKDIYNKALAAIISPLFFALFMGWALYTPMEEREYECCYMNYSDGFVMTIMPSIPIYLVFGLLGAYLIDKVTDALKIKRNVYLFQLLMYTLIAILPGIFLSIASEGIGMTLLFSIYSVPATLIYYHVFLFLHYFEKFRNNRRKLHEV</sequence>
<keyword evidence="1" id="KW-1133">Transmembrane helix</keyword>
<evidence type="ECO:0000313" key="3">
    <source>
        <dbReference type="Proteomes" id="UP000252118"/>
    </source>
</evidence>
<dbReference type="OrthoDB" id="2867049at2"/>
<dbReference type="RefSeq" id="WP_113970377.1">
    <property type="nucleotide sequence ID" value="NZ_QNRJ01000012.1"/>
</dbReference>
<gene>
    <name evidence="2" type="ORF">DET59_1125</name>
</gene>
<feature type="transmembrane region" description="Helical" evidence="1">
    <location>
        <begin position="7"/>
        <end position="26"/>
    </location>
</feature>
<protein>
    <submittedName>
        <fullName evidence="2">Uncharacterized protein</fullName>
    </submittedName>
</protein>
<organism evidence="2 3">
    <name type="scientific">Rossellomorea aquimaris</name>
    <dbReference type="NCBI Taxonomy" id="189382"/>
    <lineage>
        <taxon>Bacteria</taxon>
        <taxon>Bacillati</taxon>
        <taxon>Bacillota</taxon>
        <taxon>Bacilli</taxon>
        <taxon>Bacillales</taxon>
        <taxon>Bacillaceae</taxon>
        <taxon>Rossellomorea</taxon>
    </lineage>
</organism>
<name>A0A366EK00_9BACI</name>
<feature type="transmembrane region" description="Helical" evidence="1">
    <location>
        <begin position="109"/>
        <end position="134"/>
    </location>
</feature>
<reference evidence="2 3" key="1">
    <citation type="submission" date="2018-06" db="EMBL/GenBank/DDBJ databases">
        <title>Freshwater and sediment microbial communities from various areas in North America, analyzing microbe dynamics in response to fracking.</title>
        <authorList>
            <person name="Lamendella R."/>
        </authorList>
    </citation>
    <scope>NUCLEOTIDE SEQUENCE [LARGE SCALE GENOMIC DNA]</scope>
    <source>
        <strain evidence="2 3">97B</strain>
    </source>
</reference>